<name>A0AAD7WEX9_9TELE</name>
<gene>
    <name evidence="7" type="ORF">AAFF_G00044040</name>
</gene>
<sequence length="367" mass="40567">MANSSMESLFYQKPVKNATQAPDIDRPYKAYLVGIIIAICGNFLISISLNIQKYTHVRQSQHGSKPYYTCALWWCGIILMGVGELGNFAAYGFAPASLIAPLGCVSVIASAIISVVFLKETLRASDILGGALAVTGTYLLVTFAPHTTQHITAHMVQRYAVSWQFLTYLCIEIIAFCVLLYLYKRRNLKHIVVVLMLVALLASLTVISVKAVSGMITESVEGSLQLTYPIFYVMLVVMVASCAFQIKFLNQAMKMFDATEVVPINFVFFTASAIVAGIVFYQEFYGLALLNILMFLFGCLLSFLGVFIIARNRPKIKTERPFIDMGQVPGRRCTDKVQPEAKRITYGSLAAKILHLDKLGGQQESST</sequence>
<dbReference type="PANTHER" id="PTHR12570">
    <property type="match status" value="1"/>
</dbReference>
<evidence type="ECO:0000256" key="2">
    <source>
        <dbReference type="ARBA" id="ARBA00007230"/>
    </source>
</evidence>
<dbReference type="EMBL" id="JAINUG010000124">
    <property type="protein sequence ID" value="KAJ8394601.1"/>
    <property type="molecule type" value="Genomic_DNA"/>
</dbReference>
<dbReference type="GO" id="GO:0016020">
    <property type="term" value="C:membrane"/>
    <property type="evidence" value="ECO:0007669"/>
    <property type="project" value="UniProtKB-SubCell"/>
</dbReference>
<feature type="transmembrane region" description="Helical" evidence="6">
    <location>
        <begin position="99"/>
        <end position="118"/>
    </location>
</feature>
<protein>
    <recommendedName>
        <fullName evidence="9">NIPA-like protein 2</fullName>
    </recommendedName>
</protein>
<feature type="transmembrane region" description="Helical" evidence="6">
    <location>
        <begin position="165"/>
        <end position="183"/>
    </location>
</feature>
<comment type="caution">
    <text evidence="7">The sequence shown here is derived from an EMBL/GenBank/DDBJ whole genome shotgun (WGS) entry which is preliminary data.</text>
</comment>
<evidence type="ECO:0000256" key="3">
    <source>
        <dbReference type="ARBA" id="ARBA00022692"/>
    </source>
</evidence>
<comment type="subcellular location">
    <subcellularLocation>
        <location evidence="1">Membrane</location>
        <topology evidence="1">Multi-pass membrane protein</topology>
    </subcellularLocation>
</comment>
<keyword evidence="3 6" id="KW-0812">Transmembrane</keyword>
<feature type="transmembrane region" description="Helical" evidence="6">
    <location>
        <begin position="287"/>
        <end position="310"/>
    </location>
</feature>
<comment type="similarity">
    <text evidence="2">Belongs to the NIPA family.</text>
</comment>
<dbReference type="InterPro" id="IPR008521">
    <property type="entry name" value="Mg_trans_NIPA"/>
</dbReference>
<dbReference type="Proteomes" id="UP001221898">
    <property type="component" value="Unassembled WGS sequence"/>
</dbReference>
<evidence type="ECO:0000256" key="4">
    <source>
        <dbReference type="ARBA" id="ARBA00022989"/>
    </source>
</evidence>
<evidence type="ECO:0008006" key="9">
    <source>
        <dbReference type="Google" id="ProtNLM"/>
    </source>
</evidence>
<dbReference type="Pfam" id="PF05653">
    <property type="entry name" value="Mg_trans_NIPA"/>
    <property type="match status" value="1"/>
</dbReference>
<feature type="transmembrane region" description="Helical" evidence="6">
    <location>
        <begin position="261"/>
        <end position="281"/>
    </location>
</feature>
<feature type="transmembrane region" description="Helical" evidence="6">
    <location>
        <begin position="229"/>
        <end position="249"/>
    </location>
</feature>
<organism evidence="7 8">
    <name type="scientific">Aldrovandia affinis</name>
    <dbReference type="NCBI Taxonomy" id="143900"/>
    <lineage>
        <taxon>Eukaryota</taxon>
        <taxon>Metazoa</taxon>
        <taxon>Chordata</taxon>
        <taxon>Craniata</taxon>
        <taxon>Vertebrata</taxon>
        <taxon>Euteleostomi</taxon>
        <taxon>Actinopterygii</taxon>
        <taxon>Neopterygii</taxon>
        <taxon>Teleostei</taxon>
        <taxon>Notacanthiformes</taxon>
        <taxon>Halosauridae</taxon>
        <taxon>Aldrovandia</taxon>
    </lineage>
</organism>
<feature type="transmembrane region" description="Helical" evidence="6">
    <location>
        <begin position="30"/>
        <end position="51"/>
    </location>
</feature>
<keyword evidence="5 6" id="KW-0472">Membrane</keyword>
<feature type="transmembrane region" description="Helical" evidence="6">
    <location>
        <begin position="127"/>
        <end position="145"/>
    </location>
</feature>
<keyword evidence="4 6" id="KW-1133">Transmembrane helix</keyword>
<dbReference type="Gene3D" id="1.10.3730.20">
    <property type="match status" value="1"/>
</dbReference>
<keyword evidence="8" id="KW-1185">Reference proteome</keyword>
<dbReference type="InterPro" id="IPR037185">
    <property type="entry name" value="EmrE-like"/>
</dbReference>
<evidence type="ECO:0000256" key="1">
    <source>
        <dbReference type="ARBA" id="ARBA00004141"/>
    </source>
</evidence>
<feature type="transmembrane region" description="Helical" evidence="6">
    <location>
        <begin position="190"/>
        <end position="209"/>
    </location>
</feature>
<proteinExistence type="inferred from homology"/>
<accession>A0AAD7WEX9</accession>
<evidence type="ECO:0000313" key="8">
    <source>
        <dbReference type="Proteomes" id="UP001221898"/>
    </source>
</evidence>
<dbReference type="PANTHER" id="PTHR12570:SF16">
    <property type="entry name" value="NIPA-LIKE PROTEIN 2"/>
    <property type="match status" value="1"/>
</dbReference>
<dbReference type="GO" id="GO:0015095">
    <property type="term" value="F:magnesium ion transmembrane transporter activity"/>
    <property type="evidence" value="ECO:0007669"/>
    <property type="project" value="InterPro"/>
</dbReference>
<dbReference type="AlphaFoldDB" id="A0AAD7WEX9"/>
<reference evidence="7" key="1">
    <citation type="journal article" date="2023" name="Science">
        <title>Genome structures resolve the early diversification of teleost fishes.</title>
        <authorList>
            <person name="Parey E."/>
            <person name="Louis A."/>
            <person name="Montfort J."/>
            <person name="Bouchez O."/>
            <person name="Roques C."/>
            <person name="Iampietro C."/>
            <person name="Lluch J."/>
            <person name="Castinel A."/>
            <person name="Donnadieu C."/>
            <person name="Desvignes T."/>
            <person name="Floi Bucao C."/>
            <person name="Jouanno E."/>
            <person name="Wen M."/>
            <person name="Mejri S."/>
            <person name="Dirks R."/>
            <person name="Jansen H."/>
            <person name="Henkel C."/>
            <person name="Chen W.J."/>
            <person name="Zahm M."/>
            <person name="Cabau C."/>
            <person name="Klopp C."/>
            <person name="Thompson A.W."/>
            <person name="Robinson-Rechavi M."/>
            <person name="Braasch I."/>
            <person name="Lecointre G."/>
            <person name="Bobe J."/>
            <person name="Postlethwait J.H."/>
            <person name="Berthelot C."/>
            <person name="Roest Crollius H."/>
            <person name="Guiguen Y."/>
        </authorList>
    </citation>
    <scope>NUCLEOTIDE SEQUENCE</scope>
    <source>
        <strain evidence="7">NC1722</strain>
    </source>
</reference>
<dbReference type="SUPFAM" id="SSF103481">
    <property type="entry name" value="Multidrug resistance efflux transporter EmrE"/>
    <property type="match status" value="1"/>
</dbReference>
<evidence type="ECO:0000256" key="5">
    <source>
        <dbReference type="ARBA" id="ARBA00023136"/>
    </source>
</evidence>
<evidence type="ECO:0000313" key="7">
    <source>
        <dbReference type="EMBL" id="KAJ8394601.1"/>
    </source>
</evidence>
<evidence type="ECO:0000256" key="6">
    <source>
        <dbReference type="SAM" id="Phobius"/>
    </source>
</evidence>
<feature type="transmembrane region" description="Helical" evidence="6">
    <location>
        <begin position="71"/>
        <end position="93"/>
    </location>
</feature>